<evidence type="ECO:0000259" key="2">
    <source>
        <dbReference type="Pfam" id="PF01370"/>
    </source>
</evidence>
<dbReference type="Gene3D" id="3.40.50.720">
    <property type="entry name" value="NAD(P)-binding Rossmann-like Domain"/>
    <property type="match status" value="1"/>
</dbReference>
<reference evidence="3 4" key="1">
    <citation type="journal article" date="2016" name="Nat. Commun.">
        <title>Thousands of microbial genomes shed light on interconnected biogeochemical processes in an aquifer system.</title>
        <authorList>
            <person name="Anantharaman K."/>
            <person name="Brown C.T."/>
            <person name="Hug L.A."/>
            <person name="Sharon I."/>
            <person name="Castelle C.J."/>
            <person name="Probst A.J."/>
            <person name="Thomas B.C."/>
            <person name="Singh A."/>
            <person name="Wilkins M.J."/>
            <person name="Karaoz U."/>
            <person name="Brodie E.L."/>
            <person name="Williams K.H."/>
            <person name="Hubbard S.S."/>
            <person name="Banfield J.F."/>
        </authorList>
    </citation>
    <scope>NUCLEOTIDE SEQUENCE [LARGE SCALE GENOMIC DNA]</scope>
</reference>
<dbReference type="EMBL" id="MHLP01000040">
    <property type="protein sequence ID" value="OGZ11185.1"/>
    <property type="molecule type" value="Genomic_DNA"/>
</dbReference>
<feature type="domain" description="NAD-dependent epimerase/dehydratase" evidence="2">
    <location>
        <begin position="8"/>
        <end position="241"/>
    </location>
</feature>
<dbReference type="SUPFAM" id="SSF51735">
    <property type="entry name" value="NAD(P)-binding Rossmann-fold domains"/>
    <property type="match status" value="1"/>
</dbReference>
<comment type="caution">
    <text evidence="3">The sequence shown here is derived from an EMBL/GenBank/DDBJ whole genome shotgun (WGS) entry which is preliminary data.</text>
</comment>
<comment type="similarity">
    <text evidence="1">Belongs to the NAD(P)-dependent epimerase/dehydratase family.</text>
</comment>
<dbReference type="STRING" id="1798665.A2942_03670"/>
<dbReference type="AlphaFoldDB" id="A0A1G2DC34"/>
<dbReference type="CDD" id="cd05256">
    <property type="entry name" value="UDP_AE_SDR_e"/>
    <property type="match status" value="1"/>
</dbReference>
<name>A0A1G2DC34_9BACT</name>
<gene>
    <name evidence="3" type="ORF">A2942_03670</name>
</gene>
<evidence type="ECO:0000256" key="1">
    <source>
        <dbReference type="ARBA" id="ARBA00007637"/>
    </source>
</evidence>
<sequence length="305" mass="33597">MKNESVAVVTGGAGFIGSHLVDELFGREYTVRVIDNLVAGKKENVNPRAEFHEVDIRDREALRTVMEGATHVFHFAALPRVQFSIENPFETNDVNIGGTLNVLHAAKEAGVKRVVYSASSSAYGDQPTLPLHEGLLPLPQSPYGIQKYTGEHYARVYTEIHGLPTVSLRYFNVYGPRMDLEGAYALVMGIFIKKKLEGKPLTITGDGEQTRDFTHVRDVVRANILAAEHLDVGHGEVLNIGAGQNISINKLAKMMGGEIEYVAARKESKHTLADNSKARSLMGWKPTVSIEDGVRELLEEWGFKG</sequence>
<proteinExistence type="inferred from homology"/>
<dbReference type="InterPro" id="IPR036291">
    <property type="entry name" value="NAD(P)-bd_dom_sf"/>
</dbReference>
<evidence type="ECO:0000313" key="4">
    <source>
        <dbReference type="Proteomes" id="UP000178534"/>
    </source>
</evidence>
<evidence type="ECO:0000313" key="3">
    <source>
        <dbReference type="EMBL" id="OGZ11185.1"/>
    </source>
</evidence>
<dbReference type="Pfam" id="PF01370">
    <property type="entry name" value="Epimerase"/>
    <property type="match status" value="1"/>
</dbReference>
<dbReference type="PANTHER" id="PTHR43000">
    <property type="entry name" value="DTDP-D-GLUCOSE 4,6-DEHYDRATASE-RELATED"/>
    <property type="match status" value="1"/>
</dbReference>
<organism evidence="3 4">
    <name type="scientific">Candidatus Lloydbacteria bacterium RIFCSPLOWO2_01_FULL_50_20</name>
    <dbReference type="NCBI Taxonomy" id="1798665"/>
    <lineage>
        <taxon>Bacteria</taxon>
        <taxon>Candidatus Lloydiibacteriota</taxon>
    </lineage>
</organism>
<accession>A0A1G2DC34</accession>
<protein>
    <recommendedName>
        <fullName evidence="2">NAD-dependent epimerase/dehydratase domain-containing protein</fullName>
    </recommendedName>
</protein>
<dbReference type="InterPro" id="IPR001509">
    <property type="entry name" value="Epimerase_deHydtase"/>
</dbReference>
<dbReference type="Gene3D" id="3.90.25.10">
    <property type="entry name" value="UDP-galactose 4-epimerase, domain 1"/>
    <property type="match status" value="1"/>
</dbReference>
<dbReference type="Proteomes" id="UP000178534">
    <property type="component" value="Unassembled WGS sequence"/>
</dbReference>